<evidence type="ECO:0000256" key="3">
    <source>
        <dbReference type="SAM" id="Phobius"/>
    </source>
</evidence>
<feature type="transmembrane region" description="Helical" evidence="3">
    <location>
        <begin position="195"/>
        <end position="217"/>
    </location>
</feature>
<keyword evidence="3" id="KW-0472">Membrane</keyword>
<evidence type="ECO:0000256" key="2">
    <source>
        <dbReference type="SAM" id="MobiDB-lite"/>
    </source>
</evidence>
<reference evidence="5" key="1">
    <citation type="journal article" date="2023" name="Insect Mol. Biol.">
        <title>Genome sequencing provides insights into the evolution of gene families encoding plant cell wall-degrading enzymes in longhorned beetles.</title>
        <authorList>
            <person name="Shin N.R."/>
            <person name="Okamura Y."/>
            <person name="Kirsch R."/>
            <person name="Pauchet Y."/>
        </authorList>
    </citation>
    <scope>NUCLEOTIDE SEQUENCE</scope>
    <source>
        <strain evidence="5">AMC_N1</strain>
    </source>
</reference>
<evidence type="ECO:0000259" key="4">
    <source>
        <dbReference type="PROSITE" id="PS50850"/>
    </source>
</evidence>
<dbReference type="SUPFAM" id="SSF103473">
    <property type="entry name" value="MFS general substrate transporter"/>
    <property type="match status" value="1"/>
</dbReference>
<feature type="transmembrane region" description="Helical" evidence="3">
    <location>
        <begin position="69"/>
        <end position="94"/>
    </location>
</feature>
<comment type="caution">
    <text evidence="5">The sequence shown here is derived from an EMBL/GenBank/DDBJ whole genome shotgun (WGS) entry which is preliminary data.</text>
</comment>
<feature type="transmembrane region" description="Helical" evidence="3">
    <location>
        <begin position="223"/>
        <end position="244"/>
    </location>
</feature>
<dbReference type="PANTHER" id="PTHR11360:SF111">
    <property type="entry name" value="CHASKI, ISOFORM A"/>
    <property type="match status" value="1"/>
</dbReference>
<dbReference type="GO" id="GO:0016020">
    <property type="term" value="C:membrane"/>
    <property type="evidence" value="ECO:0007669"/>
    <property type="project" value="UniProtKB-SubCell"/>
</dbReference>
<keyword evidence="6" id="KW-1185">Reference proteome</keyword>
<evidence type="ECO:0000313" key="6">
    <source>
        <dbReference type="Proteomes" id="UP001162162"/>
    </source>
</evidence>
<sequence>MNKNKQAAPLALISQEALPVIDEDSVGNGEVKRRKIDRKFQGKESILSSQISLYVEEAKPKIPDGGWGWFVVLAAFVINAVSEGIIFTFGLLYIEFLNEFGASKSATSWIGSIFMAVPLLSGPIASAFVDKYGCKLMTVIGALICSFGFVLSSYSRSIGVMYVTFGVIGGLGRGLSYVTAVVSIAFWFEKRRTFVLGLAASGAGFGTVIFSPLSTFLLEQYGWRGTILIFAGLFANMCVCGVLMRDPDWILEEERLERKMEENKSDINTKAIRDYLLAKELAQNGEIQRLLHDNESQPNSHEKNRIRSELHLPTFLKQNEKVPLEVAKNLSENRDVYKAVVEHYPNLMGSQSMSENGICTSHDHNKADNKIPALLRRNSSDRSRSKGRRPSHSYLKNMRFRKNSIGCRSAMLNIHKYKIKASSCPNVYRNTVEVVDNEEEDERWYVEYLEILKGMTHFSLFLELHFLMLALSTIILFIWFIVPYFYLADHMTRLGYTEAQASLVLSVIGLTNTVGMAIAQWVKRQIGLGWAGDRLNVAKTYAICLILCGLSVGAMMFFANNYIALVITSALFGLFFASCFSLTPSLLAQLVSLEDFTMAYGLILLCDGIGNLTGPPLAGMLFDLTGSWEQSFYQAAFWIVVSGLLVGIIPYTRNVRLCGSRSEKKEPQKKRGKQRMVVVH</sequence>
<dbReference type="GO" id="GO:0008028">
    <property type="term" value="F:monocarboxylic acid transmembrane transporter activity"/>
    <property type="evidence" value="ECO:0007669"/>
    <property type="project" value="TreeGrafter"/>
</dbReference>
<accession>A0AAV8Z2Y1</accession>
<feature type="transmembrane region" description="Helical" evidence="3">
    <location>
        <begin position="499"/>
        <end position="519"/>
    </location>
</feature>
<name>A0AAV8Z2Y1_9CUCU</name>
<feature type="transmembrane region" description="Helical" evidence="3">
    <location>
        <begin position="540"/>
        <end position="559"/>
    </location>
</feature>
<dbReference type="PROSITE" id="PS50850">
    <property type="entry name" value="MFS"/>
    <property type="match status" value="1"/>
</dbReference>
<dbReference type="InterPro" id="IPR020846">
    <property type="entry name" value="MFS_dom"/>
</dbReference>
<evidence type="ECO:0000313" key="5">
    <source>
        <dbReference type="EMBL" id="KAJ8957423.1"/>
    </source>
</evidence>
<feature type="transmembrane region" description="Helical" evidence="3">
    <location>
        <begin position="599"/>
        <end position="619"/>
    </location>
</feature>
<dbReference type="InterPro" id="IPR011701">
    <property type="entry name" value="MFS"/>
</dbReference>
<gene>
    <name evidence="5" type="ORF">NQ318_004903</name>
</gene>
<dbReference type="AlphaFoldDB" id="A0AAV8Z2Y1"/>
<feature type="transmembrane region" description="Helical" evidence="3">
    <location>
        <begin position="106"/>
        <end position="129"/>
    </location>
</feature>
<organism evidence="5 6">
    <name type="scientific">Aromia moschata</name>
    <dbReference type="NCBI Taxonomy" id="1265417"/>
    <lineage>
        <taxon>Eukaryota</taxon>
        <taxon>Metazoa</taxon>
        <taxon>Ecdysozoa</taxon>
        <taxon>Arthropoda</taxon>
        <taxon>Hexapoda</taxon>
        <taxon>Insecta</taxon>
        <taxon>Pterygota</taxon>
        <taxon>Neoptera</taxon>
        <taxon>Endopterygota</taxon>
        <taxon>Coleoptera</taxon>
        <taxon>Polyphaga</taxon>
        <taxon>Cucujiformia</taxon>
        <taxon>Chrysomeloidea</taxon>
        <taxon>Cerambycidae</taxon>
        <taxon>Cerambycinae</taxon>
        <taxon>Callichromatini</taxon>
        <taxon>Aromia</taxon>
    </lineage>
</organism>
<keyword evidence="3" id="KW-0812">Transmembrane</keyword>
<dbReference type="InterPro" id="IPR036259">
    <property type="entry name" value="MFS_trans_sf"/>
</dbReference>
<dbReference type="InterPro" id="IPR050327">
    <property type="entry name" value="Proton-linked_MCT"/>
</dbReference>
<dbReference type="Gene3D" id="1.20.1250.20">
    <property type="entry name" value="MFS general substrate transporter like domains"/>
    <property type="match status" value="2"/>
</dbReference>
<feature type="transmembrane region" description="Helical" evidence="3">
    <location>
        <begin position="464"/>
        <end position="487"/>
    </location>
</feature>
<keyword evidence="3" id="KW-1133">Transmembrane helix</keyword>
<feature type="transmembrane region" description="Helical" evidence="3">
    <location>
        <begin position="136"/>
        <end position="154"/>
    </location>
</feature>
<feature type="region of interest" description="Disordered" evidence="2">
    <location>
        <begin position="365"/>
        <end position="393"/>
    </location>
</feature>
<dbReference type="Proteomes" id="UP001162162">
    <property type="component" value="Unassembled WGS sequence"/>
</dbReference>
<dbReference type="PANTHER" id="PTHR11360">
    <property type="entry name" value="MONOCARBOXYLATE TRANSPORTER"/>
    <property type="match status" value="1"/>
</dbReference>
<comment type="subcellular location">
    <subcellularLocation>
        <location evidence="1">Membrane</location>
        <topology evidence="1">Multi-pass membrane protein</topology>
    </subcellularLocation>
</comment>
<feature type="domain" description="Major facilitator superfamily (MFS) profile" evidence="4">
    <location>
        <begin position="68"/>
        <end position="654"/>
    </location>
</feature>
<evidence type="ECO:0000256" key="1">
    <source>
        <dbReference type="ARBA" id="ARBA00004141"/>
    </source>
</evidence>
<feature type="transmembrane region" description="Helical" evidence="3">
    <location>
        <begin position="565"/>
        <end position="587"/>
    </location>
</feature>
<dbReference type="CDD" id="cd17352">
    <property type="entry name" value="MFS_MCT_SLC16"/>
    <property type="match status" value="1"/>
</dbReference>
<feature type="region of interest" description="Disordered" evidence="2">
    <location>
        <begin position="290"/>
        <end position="310"/>
    </location>
</feature>
<protein>
    <recommendedName>
        <fullName evidence="4">Major facilitator superfamily (MFS) profile domain-containing protein</fullName>
    </recommendedName>
</protein>
<feature type="transmembrane region" description="Helical" evidence="3">
    <location>
        <begin position="631"/>
        <end position="651"/>
    </location>
</feature>
<dbReference type="Pfam" id="PF07690">
    <property type="entry name" value="MFS_1"/>
    <property type="match status" value="2"/>
</dbReference>
<proteinExistence type="predicted"/>
<feature type="transmembrane region" description="Helical" evidence="3">
    <location>
        <begin position="160"/>
        <end position="188"/>
    </location>
</feature>
<dbReference type="EMBL" id="JAPWTK010000023">
    <property type="protein sequence ID" value="KAJ8957423.1"/>
    <property type="molecule type" value="Genomic_DNA"/>
</dbReference>